<proteinExistence type="predicted"/>
<feature type="region of interest" description="Disordered" evidence="1">
    <location>
        <begin position="63"/>
        <end position="87"/>
    </location>
</feature>
<name>A0ABQ9G9B8_9NEOP</name>
<sequence length="766" mass="86577">MQTYAQHSQHCTFSPAYVMFHCDNRDVVLAHSDNLYSARRIIDGKTAREFSALRVEATRELMSMSRSPLAPQRNPKPLDRNTQNDYFISDSKLDPRSDLRSSQKTVAPFAFKAGLEFEMKFISNRRNWRFEISIRDQQSSSTNAGSCVEYCFAMAVASTGRSETTGTVRLGESVAVRCVGERPTATSGSEILGVSEQFCPRLYIPPRTPRLPGTRPSLSGPQKARARGQRPATTHSCIHYTFTSCGYNISHPVWHALYECLQDIHGDSSPFLLQPFHELRNGFWPHLTSPHPAIQFAPKTFYRVEVGTLGGPVQSAYADTAADGIWDEDFGVILGFPIFPSKSLEPRLTLTRVSIATGYAALACRMFEAPRNLRHGPSRSRGDLVTVLQAPSHTEGFTRRFHTLLSIQATNTSLAVVLQSPVVVYTSLRSCTLARRPPSKTASRWVTAVYIGFRPPSRIFPNSRDASRRAEAPNIVASSLNASETLAGERRSVTPASATAVGIHGIPRRENQEAASASFQKEGRARRVSDYGARKGSLFTPTQIKGQNSSIHTSKVNDYLWQQQLYNLFWNTIYSKRYCFSHGKYNWFDILPKVVKLYNTRFHRTIKRVPIDRKPKFKIGQYVRISKVEGVFEKSTHLIGRTKYLKSYQLDIPGVCYLEIYDGEPLTVHSPDVYLVDKIITYGKHKSLVQRKGFPRSQATSCFAKFGTIKIMPLPFPPFIHLHFHYSSRPISHACRWWSTHLHNIYMPLGETHQQTREREEKNAAR</sequence>
<evidence type="ECO:0000256" key="1">
    <source>
        <dbReference type="SAM" id="MobiDB-lite"/>
    </source>
</evidence>
<organism evidence="2 3">
    <name type="scientific">Dryococelus australis</name>
    <dbReference type="NCBI Taxonomy" id="614101"/>
    <lineage>
        <taxon>Eukaryota</taxon>
        <taxon>Metazoa</taxon>
        <taxon>Ecdysozoa</taxon>
        <taxon>Arthropoda</taxon>
        <taxon>Hexapoda</taxon>
        <taxon>Insecta</taxon>
        <taxon>Pterygota</taxon>
        <taxon>Neoptera</taxon>
        <taxon>Polyneoptera</taxon>
        <taxon>Phasmatodea</taxon>
        <taxon>Verophasmatodea</taxon>
        <taxon>Anareolatae</taxon>
        <taxon>Phasmatidae</taxon>
        <taxon>Eurycanthinae</taxon>
        <taxon>Dryococelus</taxon>
    </lineage>
</organism>
<comment type="caution">
    <text evidence="2">The sequence shown here is derived from an EMBL/GenBank/DDBJ whole genome shotgun (WGS) entry which is preliminary data.</text>
</comment>
<accession>A0ABQ9G9B8</accession>
<protein>
    <submittedName>
        <fullName evidence="2">Uncharacterized protein</fullName>
    </submittedName>
</protein>
<keyword evidence="3" id="KW-1185">Reference proteome</keyword>
<dbReference type="Proteomes" id="UP001159363">
    <property type="component" value="Chromosome 14"/>
</dbReference>
<evidence type="ECO:0000313" key="2">
    <source>
        <dbReference type="EMBL" id="KAJ8868121.1"/>
    </source>
</evidence>
<reference evidence="2 3" key="1">
    <citation type="submission" date="2023-02" db="EMBL/GenBank/DDBJ databases">
        <title>LHISI_Scaffold_Assembly.</title>
        <authorList>
            <person name="Stuart O.P."/>
            <person name="Cleave R."/>
            <person name="Magrath M.J.L."/>
            <person name="Mikheyev A.S."/>
        </authorList>
    </citation>
    <scope>NUCLEOTIDE SEQUENCE [LARGE SCALE GENOMIC DNA]</scope>
    <source>
        <strain evidence="2">Daus_M_001</strain>
        <tissue evidence="2">Leg muscle</tissue>
    </source>
</reference>
<gene>
    <name evidence="2" type="ORF">PR048_031930</name>
</gene>
<dbReference type="EMBL" id="JARBHB010000015">
    <property type="protein sequence ID" value="KAJ8868121.1"/>
    <property type="molecule type" value="Genomic_DNA"/>
</dbReference>
<evidence type="ECO:0000313" key="3">
    <source>
        <dbReference type="Proteomes" id="UP001159363"/>
    </source>
</evidence>
<feature type="region of interest" description="Disordered" evidence="1">
    <location>
        <begin position="210"/>
        <end position="230"/>
    </location>
</feature>